<dbReference type="InterPro" id="IPR039420">
    <property type="entry name" value="WalR-like"/>
</dbReference>
<keyword evidence="5" id="KW-0804">Transcription</keyword>
<dbReference type="GO" id="GO:0003677">
    <property type="term" value="F:DNA binding"/>
    <property type="evidence" value="ECO:0007669"/>
    <property type="project" value="UniProtKB-KW"/>
</dbReference>
<keyword evidence="10" id="KW-1185">Reference proteome</keyword>
<dbReference type="Pfam" id="PF00072">
    <property type="entry name" value="Response_reg"/>
    <property type="match status" value="1"/>
</dbReference>
<keyword evidence="2" id="KW-0597">Phosphoprotein</keyword>
<dbReference type="InterPro" id="IPR016032">
    <property type="entry name" value="Sig_transdc_resp-reg_C-effctor"/>
</dbReference>
<dbReference type="SUPFAM" id="SSF46894">
    <property type="entry name" value="C-terminal effector domain of the bipartite response regulators"/>
    <property type="match status" value="1"/>
</dbReference>
<sequence>MMLQNITSVQEQQESKQINIALVDESKLFRESFKLLLQDDVEINMIADASSFKELDQLSTQSKDKLDILIVEIGDNPIYVINSIKRYLIERPELKVIALTYQKEESYVLPVIKAGVKGYLCKEMDLSSTIHAIKDIYEGKVYLHPDVLGYVINDYQSFFTENNKESKHDTIQPNLSRREQEVLELLLDGRTNNEIAEVLSVKEVTVKNHVYNLMKKMNVEHRTEAVLKAIQKGWVVI</sequence>
<evidence type="ECO:0000259" key="7">
    <source>
        <dbReference type="PROSITE" id="PS50043"/>
    </source>
</evidence>
<dbReference type="GO" id="GO:0006355">
    <property type="term" value="P:regulation of DNA-templated transcription"/>
    <property type="evidence" value="ECO:0007669"/>
    <property type="project" value="InterPro"/>
</dbReference>
<dbReference type="AlphaFoldDB" id="A0A5C8NII8"/>
<dbReference type="GO" id="GO:0000160">
    <property type="term" value="P:phosphorelay signal transduction system"/>
    <property type="evidence" value="ECO:0007669"/>
    <property type="project" value="InterPro"/>
</dbReference>
<dbReference type="SMART" id="SM00421">
    <property type="entry name" value="HTH_LUXR"/>
    <property type="match status" value="1"/>
</dbReference>
<evidence type="ECO:0000256" key="5">
    <source>
        <dbReference type="ARBA" id="ARBA00023163"/>
    </source>
</evidence>
<dbReference type="InterPro" id="IPR058245">
    <property type="entry name" value="NreC/VraR/RcsB-like_REC"/>
</dbReference>
<dbReference type="PROSITE" id="PS50043">
    <property type="entry name" value="HTH_LUXR_2"/>
    <property type="match status" value="1"/>
</dbReference>
<evidence type="ECO:0000313" key="10">
    <source>
        <dbReference type="Proteomes" id="UP000321574"/>
    </source>
</evidence>
<dbReference type="PANTHER" id="PTHR43214">
    <property type="entry name" value="TWO-COMPONENT RESPONSE REGULATOR"/>
    <property type="match status" value="1"/>
</dbReference>
<evidence type="ECO:0000256" key="2">
    <source>
        <dbReference type="ARBA" id="ARBA00022553"/>
    </source>
</evidence>
<evidence type="ECO:0000313" key="9">
    <source>
        <dbReference type="EMBL" id="TXL61599.1"/>
    </source>
</evidence>
<gene>
    <name evidence="9" type="ORF">FHP05_12970</name>
</gene>
<proteinExistence type="predicted"/>
<evidence type="ECO:0000256" key="6">
    <source>
        <dbReference type="PROSITE-ProRule" id="PRU00169"/>
    </source>
</evidence>
<organism evidence="9 10">
    <name type="scientific">Cerasibacillus terrae</name>
    <dbReference type="NCBI Taxonomy" id="2498845"/>
    <lineage>
        <taxon>Bacteria</taxon>
        <taxon>Bacillati</taxon>
        <taxon>Bacillota</taxon>
        <taxon>Bacilli</taxon>
        <taxon>Bacillales</taxon>
        <taxon>Bacillaceae</taxon>
        <taxon>Cerasibacillus</taxon>
    </lineage>
</organism>
<evidence type="ECO:0000259" key="8">
    <source>
        <dbReference type="PROSITE" id="PS50110"/>
    </source>
</evidence>
<dbReference type="CDD" id="cd06170">
    <property type="entry name" value="LuxR_C_like"/>
    <property type="match status" value="1"/>
</dbReference>
<evidence type="ECO:0000256" key="4">
    <source>
        <dbReference type="ARBA" id="ARBA00023125"/>
    </source>
</evidence>
<evidence type="ECO:0000256" key="1">
    <source>
        <dbReference type="ARBA" id="ARBA00004496"/>
    </source>
</evidence>
<dbReference type="InterPro" id="IPR001789">
    <property type="entry name" value="Sig_transdc_resp-reg_receiver"/>
</dbReference>
<dbReference type="InterPro" id="IPR011006">
    <property type="entry name" value="CheY-like_superfamily"/>
</dbReference>
<dbReference type="SUPFAM" id="SSF52172">
    <property type="entry name" value="CheY-like"/>
    <property type="match status" value="1"/>
</dbReference>
<keyword evidence="3" id="KW-0805">Transcription regulation</keyword>
<name>A0A5C8NII8_9BACI</name>
<dbReference type="PROSITE" id="PS00622">
    <property type="entry name" value="HTH_LUXR_1"/>
    <property type="match status" value="1"/>
</dbReference>
<keyword evidence="4" id="KW-0238">DNA-binding</keyword>
<evidence type="ECO:0000256" key="3">
    <source>
        <dbReference type="ARBA" id="ARBA00023015"/>
    </source>
</evidence>
<dbReference type="InterPro" id="IPR000792">
    <property type="entry name" value="Tscrpt_reg_LuxR_C"/>
</dbReference>
<dbReference type="Proteomes" id="UP000321574">
    <property type="component" value="Unassembled WGS sequence"/>
</dbReference>
<dbReference type="Pfam" id="PF00196">
    <property type="entry name" value="GerE"/>
    <property type="match status" value="1"/>
</dbReference>
<feature type="domain" description="HTH luxR-type" evidence="7">
    <location>
        <begin position="168"/>
        <end position="233"/>
    </location>
</feature>
<dbReference type="PROSITE" id="PS50110">
    <property type="entry name" value="RESPONSE_REGULATORY"/>
    <property type="match status" value="1"/>
</dbReference>
<comment type="caution">
    <text evidence="9">The sequence shown here is derived from an EMBL/GenBank/DDBJ whole genome shotgun (WGS) entry which is preliminary data.</text>
</comment>
<comment type="subcellular location">
    <subcellularLocation>
        <location evidence="1">Cytoplasm</location>
    </subcellularLocation>
</comment>
<accession>A0A5C8NII8</accession>
<dbReference type="EMBL" id="VDUW01000011">
    <property type="protein sequence ID" value="TXL61599.1"/>
    <property type="molecule type" value="Genomic_DNA"/>
</dbReference>
<comment type="caution">
    <text evidence="6">Lacks conserved residue(s) required for the propagation of feature annotation.</text>
</comment>
<reference evidence="9 10" key="1">
    <citation type="submission" date="2019-06" db="EMBL/GenBank/DDBJ databases">
        <title>Cerasibacillus sp. nov., isolated from maize field.</title>
        <authorList>
            <person name="Lin S.-Y."/>
            <person name="Tsai C.-F."/>
            <person name="Young C.-C."/>
        </authorList>
    </citation>
    <scope>NUCLEOTIDE SEQUENCE [LARGE SCALE GENOMIC DNA]</scope>
    <source>
        <strain evidence="9 10">CC-CFT480</strain>
    </source>
</reference>
<dbReference type="GO" id="GO:0005737">
    <property type="term" value="C:cytoplasm"/>
    <property type="evidence" value="ECO:0007669"/>
    <property type="project" value="UniProtKB-SubCell"/>
</dbReference>
<dbReference type="PANTHER" id="PTHR43214:SF39">
    <property type="entry name" value="TRANSCRIPTIONAL REGULATORY PROTEIN DEGU"/>
    <property type="match status" value="1"/>
</dbReference>
<feature type="domain" description="Response regulatory" evidence="8">
    <location>
        <begin position="19"/>
        <end position="137"/>
    </location>
</feature>
<dbReference type="PRINTS" id="PR00038">
    <property type="entry name" value="HTHLUXR"/>
</dbReference>
<dbReference type="OrthoDB" id="9780153at2"/>
<protein>
    <submittedName>
        <fullName evidence="9">Response regulator transcription factor</fullName>
    </submittedName>
</protein>
<dbReference type="Gene3D" id="3.40.50.2300">
    <property type="match status" value="1"/>
</dbReference>
<dbReference type="CDD" id="cd17535">
    <property type="entry name" value="REC_NarL-like"/>
    <property type="match status" value="1"/>
</dbReference>